<organism evidence="2 3">
    <name type="scientific">Saccharopolyspora spinosa</name>
    <dbReference type="NCBI Taxonomy" id="60894"/>
    <lineage>
        <taxon>Bacteria</taxon>
        <taxon>Bacillati</taxon>
        <taxon>Actinomycetota</taxon>
        <taxon>Actinomycetes</taxon>
        <taxon>Pseudonocardiales</taxon>
        <taxon>Pseudonocardiaceae</taxon>
        <taxon>Saccharopolyspora</taxon>
    </lineage>
</organism>
<comment type="caution">
    <text evidence="2">The sequence shown here is derived from an EMBL/GenBank/DDBJ whole genome shotgun (WGS) entry which is preliminary data.</text>
</comment>
<dbReference type="SUPFAM" id="SSF47413">
    <property type="entry name" value="lambda repressor-like DNA-binding domains"/>
    <property type="match status" value="1"/>
</dbReference>
<dbReference type="Gene3D" id="1.10.260.40">
    <property type="entry name" value="lambda repressor-like DNA-binding domains"/>
    <property type="match status" value="1"/>
</dbReference>
<dbReference type="CDD" id="cd00093">
    <property type="entry name" value="HTH_XRE"/>
    <property type="match status" value="1"/>
</dbReference>
<dbReference type="GO" id="GO:0003677">
    <property type="term" value="F:DNA binding"/>
    <property type="evidence" value="ECO:0007669"/>
    <property type="project" value="InterPro"/>
</dbReference>
<evidence type="ECO:0000259" key="1">
    <source>
        <dbReference type="PROSITE" id="PS50943"/>
    </source>
</evidence>
<dbReference type="Pfam" id="PF13560">
    <property type="entry name" value="HTH_31"/>
    <property type="match status" value="1"/>
</dbReference>
<dbReference type="STRING" id="994479.GCA_000194155_06596"/>
<accession>A0A2N3XYF5</accession>
<protein>
    <submittedName>
        <fullName evidence="2">Helix-turn-helix protein</fullName>
    </submittedName>
</protein>
<dbReference type="Pfam" id="PF19054">
    <property type="entry name" value="DUF5753"/>
    <property type="match status" value="1"/>
</dbReference>
<dbReference type="PROSITE" id="PS50943">
    <property type="entry name" value="HTH_CROC1"/>
    <property type="match status" value="1"/>
</dbReference>
<proteinExistence type="predicted"/>
<feature type="domain" description="HTH cro/C1-type" evidence="1">
    <location>
        <begin position="18"/>
        <end position="72"/>
    </location>
</feature>
<dbReference type="InterPro" id="IPR010982">
    <property type="entry name" value="Lambda_DNA-bd_dom_sf"/>
</dbReference>
<keyword evidence="3" id="KW-1185">Reference proteome</keyword>
<dbReference type="InterPro" id="IPR001387">
    <property type="entry name" value="Cro/C1-type_HTH"/>
</dbReference>
<reference evidence="2" key="1">
    <citation type="submission" date="2017-12" db="EMBL/GenBank/DDBJ databases">
        <title>Sequencing the genomes of 1000 Actinobacteria strains.</title>
        <authorList>
            <person name="Klenk H.-P."/>
        </authorList>
    </citation>
    <scope>NUCLEOTIDE SEQUENCE [LARGE SCALE GENOMIC DNA]</scope>
    <source>
        <strain evidence="2">DSM 44228</strain>
    </source>
</reference>
<evidence type="ECO:0000313" key="3">
    <source>
        <dbReference type="Proteomes" id="UP000233786"/>
    </source>
</evidence>
<dbReference type="SMART" id="SM00530">
    <property type="entry name" value="HTH_XRE"/>
    <property type="match status" value="1"/>
</dbReference>
<gene>
    <name evidence="2" type="ORF">A8926_3404</name>
</gene>
<dbReference type="Proteomes" id="UP000233786">
    <property type="component" value="Unassembled WGS sequence"/>
</dbReference>
<dbReference type="AlphaFoldDB" id="A0A2N3XYF5"/>
<evidence type="ECO:0000313" key="2">
    <source>
        <dbReference type="EMBL" id="PKW15659.1"/>
    </source>
</evidence>
<sequence length="285" mass="32858">MPPSLDPRMLRIQLGIELRRLREKADRSTFEAADVLGCKQPKISKIENGHQGMKPDEVAQLLDFYGASAQQRKYLLGLAERLPKRARPKVYHRDSVPDWVQRFFALESEATEMKIHEVEIITGLFQTEDYARATLRAWEPAADPRLVESHVKTRMERQTVLTRTNRPLDLQVVLAESALHRVQGSNDVMREQLDHLLELSELPNVRLQVLPFESSRIAVTSSVALMHLADQQVSTVYLEDFFGATYLWEPAEYTRYSVIFERLSTAALSVPETRQLIARMIKKYR</sequence>
<dbReference type="InterPro" id="IPR043917">
    <property type="entry name" value="DUF5753"/>
</dbReference>
<name>A0A2N3XYF5_SACSN</name>
<dbReference type="EMBL" id="PJNB01000001">
    <property type="protein sequence ID" value="PKW15659.1"/>
    <property type="molecule type" value="Genomic_DNA"/>
</dbReference>
<dbReference type="RefSeq" id="WP_010313580.1">
    <property type="nucleotide sequence ID" value="NZ_CP061007.1"/>
</dbReference>